<reference evidence="1" key="1">
    <citation type="journal article" date="2024" name="Int. J. Syst. Evol. Microbiol.">
        <title>Turicibacter faecis sp. nov., isolated from faeces of heart failure mouse model.</title>
        <authorList>
            <person name="Imamura Y."/>
            <person name="Motooka D."/>
            <person name="Nakajima Y."/>
            <person name="Ito S."/>
            <person name="Kitakaze M."/>
            <person name="Iida T."/>
            <person name="Nakamura S."/>
        </authorList>
    </citation>
    <scope>NUCLEOTIDE SEQUENCE</scope>
    <source>
        <strain evidence="1">TC023</strain>
    </source>
</reference>
<evidence type="ECO:0000313" key="2">
    <source>
        <dbReference type="Proteomes" id="UP001432099"/>
    </source>
</evidence>
<sequence length="59" mass="6704">MIRVRESLSKAKGYSVCILAMKKVIGIECSSDYFFCMDEKEGTFHSYDSGFDRLNVPLS</sequence>
<name>A0ABN6ZJG2_9FIRM</name>
<evidence type="ECO:0000313" key="1">
    <source>
        <dbReference type="EMBL" id="BEH91451.1"/>
    </source>
</evidence>
<gene>
    <name evidence="1" type="ORF">T23_15530</name>
</gene>
<dbReference type="Proteomes" id="UP001432099">
    <property type="component" value="Chromosome"/>
</dbReference>
<protein>
    <submittedName>
        <fullName evidence="1">Uncharacterized protein</fullName>
    </submittedName>
</protein>
<proteinExistence type="predicted"/>
<accession>A0ABN6ZJG2</accession>
<keyword evidence="2" id="KW-1185">Reference proteome</keyword>
<organism evidence="1 2">
    <name type="scientific">Turicibacter faecis</name>
    <dbReference type="NCBI Taxonomy" id="2963365"/>
    <lineage>
        <taxon>Bacteria</taxon>
        <taxon>Bacillati</taxon>
        <taxon>Bacillota</taxon>
        <taxon>Erysipelotrichia</taxon>
        <taxon>Erysipelotrichales</taxon>
        <taxon>Turicibacteraceae</taxon>
        <taxon>Turicibacter</taxon>
    </lineage>
</organism>
<dbReference type="EMBL" id="AP028127">
    <property type="protein sequence ID" value="BEH91451.1"/>
    <property type="molecule type" value="Genomic_DNA"/>
</dbReference>